<dbReference type="InterPro" id="IPR037401">
    <property type="entry name" value="SnoaL-like"/>
</dbReference>
<evidence type="ECO:0000313" key="3">
    <source>
        <dbReference type="Proteomes" id="UP001602245"/>
    </source>
</evidence>
<name>A0ABW6WQC5_9ACTN</name>
<accession>A0ABW6WQC5</accession>
<dbReference type="EMBL" id="JBIAZU010000006">
    <property type="protein sequence ID" value="MFF5294421.1"/>
    <property type="molecule type" value="Genomic_DNA"/>
</dbReference>
<dbReference type="Pfam" id="PF12680">
    <property type="entry name" value="SnoaL_2"/>
    <property type="match status" value="1"/>
</dbReference>
<gene>
    <name evidence="2" type="ORF">ACFY35_33710</name>
</gene>
<dbReference type="RefSeq" id="WP_020514772.1">
    <property type="nucleotide sequence ID" value="NZ_JBIAZU010000006.1"/>
</dbReference>
<reference evidence="2 3" key="1">
    <citation type="submission" date="2024-10" db="EMBL/GenBank/DDBJ databases">
        <title>The Natural Products Discovery Center: Release of the First 8490 Sequenced Strains for Exploring Actinobacteria Biosynthetic Diversity.</title>
        <authorList>
            <person name="Kalkreuter E."/>
            <person name="Kautsar S.A."/>
            <person name="Yang D."/>
            <person name="Bader C.D."/>
            <person name="Teijaro C.N."/>
            <person name="Fluegel L."/>
            <person name="Davis C.M."/>
            <person name="Simpson J.R."/>
            <person name="Lauterbach L."/>
            <person name="Steele A.D."/>
            <person name="Gui C."/>
            <person name="Meng S."/>
            <person name="Li G."/>
            <person name="Viehrig K."/>
            <person name="Ye F."/>
            <person name="Su P."/>
            <person name="Kiefer A.F."/>
            <person name="Nichols A."/>
            <person name="Cepeda A.J."/>
            <person name="Yan W."/>
            <person name="Fan B."/>
            <person name="Jiang Y."/>
            <person name="Adhikari A."/>
            <person name="Zheng C.-J."/>
            <person name="Schuster L."/>
            <person name="Cowan T.M."/>
            <person name="Smanski M.J."/>
            <person name="Chevrette M.G."/>
            <person name="De Carvalho L.P.S."/>
            <person name="Shen B."/>
        </authorList>
    </citation>
    <scope>NUCLEOTIDE SEQUENCE [LARGE SCALE GENOMIC DNA]</scope>
    <source>
        <strain evidence="2 3">NPDC000087</strain>
    </source>
</reference>
<dbReference type="Proteomes" id="UP001602245">
    <property type="component" value="Unassembled WGS sequence"/>
</dbReference>
<comment type="caution">
    <text evidence="2">The sequence shown here is derived from an EMBL/GenBank/DDBJ whole genome shotgun (WGS) entry which is preliminary data.</text>
</comment>
<dbReference type="InterPro" id="IPR032710">
    <property type="entry name" value="NTF2-like_dom_sf"/>
</dbReference>
<evidence type="ECO:0000313" key="2">
    <source>
        <dbReference type="EMBL" id="MFF5294421.1"/>
    </source>
</evidence>
<dbReference type="SUPFAM" id="SSF54427">
    <property type="entry name" value="NTF2-like"/>
    <property type="match status" value="1"/>
</dbReference>
<protein>
    <submittedName>
        <fullName evidence="2">Nuclear transport factor 2 family protein</fullName>
    </submittedName>
</protein>
<dbReference type="Gene3D" id="3.10.450.50">
    <property type="match status" value="1"/>
</dbReference>
<sequence>MDQTEPAALRVALAYHEAWTGKDMDTAMKYIAEDIVCDAPAGRIEGAAAYRAFLGPFAESLTGSAMIAAYGDEERALVMYDTASPRVASAPGAECVTVVDGRIAYSRFLFDRLPFARRP</sequence>
<organism evidence="2 3">
    <name type="scientific">Paractinoplanes globisporus</name>
    <dbReference type="NCBI Taxonomy" id="113565"/>
    <lineage>
        <taxon>Bacteria</taxon>
        <taxon>Bacillati</taxon>
        <taxon>Actinomycetota</taxon>
        <taxon>Actinomycetes</taxon>
        <taxon>Micromonosporales</taxon>
        <taxon>Micromonosporaceae</taxon>
        <taxon>Paractinoplanes</taxon>
    </lineage>
</organism>
<keyword evidence="3" id="KW-1185">Reference proteome</keyword>
<feature type="domain" description="SnoaL-like" evidence="1">
    <location>
        <begin position="14"/>
        <end position="105"/>
    </location>
</feature>
<proteinExistence type="predicted"/>
<evidence type="ECO:0000259" key="1">
    <source>
        <dbReference type="Pfam" id="PF12680"/>
    </source>
</evidence>